<evidence type="ECO:0000313" key="1">
    <source>
        <dbReference type="EMBL" id="CAK5028695.1"/>
    </source>
</evidence>
<keyword evidence="2" id="KW-1185">Reference proteome</keyword>
<evidence type="ECO:0000313" key="2">
    <source>
        <dbReference type="Proteomes" id="UP001497535"/>
    </source>
</evidence>
<gene>
    <name evidence="1" type="ORF">MENTE1834_LOCUS6682</name>
</gene>
<sequence>MLLTSTTTNIVDNNNNKLIEEPFQTLIGQKLNNSTVVHILPILNKTTREATVDDLKEEKSEEDLITNKNKEKKRLSSCSDFLLNQLDDSLNALEMVKVKI</sequence>
<protein>
    <submittedName>
        <fullName evidence="1">Uncharacterized protein</fullName>
    </submittedName>
</protein>
<reference evidence="1" key="1">
    <citation type="submission" date="2023-11" db="EMBL/GenBank/DDBJ databases">
        <authorList>
            <person name="Poullet M."/>
        </authorList>
    </citation>
    <scope>NUCLEOTIDE SEQUENCE</scope>
    <source>
        <strain evidence="1">E1834</strain>
    </source>
</reference>
<accession>A0ACB0Y305</accession>
<name>A0ACB0Y305_MELEN</name>
<organism evidence="1 2">
    <name type="scientific">Meloidogyne enterolobii</name>
    <name type="common">Root-knot nematode worm</name>
    <name type="synonym">Meloidogyne mayaguensis</name>
    <dbReference type="NCBI Taxonomy" id="390850"/>
    <lineage>
        <taxon>Eukaryota</taxon>
        <taxon>Metazoa</taxon>
        <taxon>Ecdysozoa</taxon>
        <taxon>Nematoda</taxon>
        <taxon>Chromadorea</taxon>
        <taxon>Rhabditida</taxon>
        <taxon>Tylenchina</taxon>
        <taxon>Tylenchomorpha</taxon>
        <taxon>Tylenchoidea</taxon>
        <taxon>Meloidogynidae</taxon>
        <taxon>Meloidogyninae</taxon>
        <taxon>Meloidogyne</taxon>
    </lineage>
</organism>
<dbReference type="Proteomes" id="UP001497535">
    <property type="component" value="Unassembled WGS sequence"/>
</dbReference>
<dbReference type="EMBL" id="CAVMJV010000005">
    <property type="protein sequence ID" value="CAK5028695.1"/>
    <property type="molecule type" value="Genomic_DNA"/>
</dbReference>
<comment type="caution">
    <text evidence="1">The sequence shown here is derived from an EMBL/GenBank/DDBJ whole genome shotgun (WGS) entry which is preliminary data.</text>
</comment>
<proteinExistence type="predicted"/>